<protein>
    <submittedName>
        <fullName evidence="2">ArsR family transcriptional regulator</fullName>
    </submittedName>
</protein>
<gene>
    <name evidence="2" type="ORF">FHX81_2935</name>
</gene>
<keyword evidence="3" id="KW-1185">Reference proteome</keyword>
<evidence type="ECO:0000313" key="2">
    <source>
        <dbReference type="EMBL" id="TQM80597.1"/>
    </source>
</evidence>
<dbReference type="Pfam" id="PF12840">
    <property type="entry name" value="HTH_20"/>
    <property type="match status" value="1"/>
</dbReference>
<dbReference type="SMART" id="SM00418">
    <property type="entry name" value="HTH_ARSR"/>
    <property type="match status" value="1"/>
</dbReference>
<dbReference type="Gene3D" id="1.10.10.10">
    <property type="entry name" value="Winged helix-like DNA-binding domain superfamily/Winged helix DNA-binding domain"/>
    <property type="match status" value="1"/>
</dbReference>
<dbReference type="GO" id="GO:0003700">
    <property type="term" value="F:DNA-binding transcription factor activity"/>
    <property type="evidence" value="ECO:0007669"/>
    <property type="project" value="InterPro"/>
</dbReference>
<dbReference type="InterPro" id="IPR036388">
    <property type="entry name" value="WH-like_DNA-bd_sf"/>
</dbReference>
<proteinExistence type="predicted"/>
<dbReference type="OrthoDB" id="7945987at2"/>
<accession>A0A543JCL3</accession>
<evidence type="ECO:0000259" key="1">
    <source>
        <dbReference type="SMART" id="SM00418"/>
    </source>
</evidence>
<reference evidence="2 3" key="1">
    <citation type="submission" date="2019-06" db="EMBL/GenBank/DDBJ databases">
        <title>Sequencing the genomes of 1000 actinobacteria strains.</title>
        <authorList>
            <person name="Klenk H.-P."/>
        </authorList>
    </citation>
    <scope>NUCLEOTIDE SEQUENCE [LARGE SCALE GENOMIC DNA]</scope>
    <source>
        <strain evidence="2 3">DSM 45456</strain>
    </source>
</reference>
<dbReference type="AlphaFoldDB" id="A0A543JCL3"/>
<organism evidence="2 3">
    <name type="scientific">Saccharothrix saharensis</name>
    <dbReference type="NCBI Taxonomy" id="571190"/>
    <lineage>
        <taxon>Bacteria</taxon>
        <taxon>Bacillati</taxon>
        <taxon>Actinomycetota</taxon>
        <taxon>Actinomycetes</taxon>
        <taxon>Pseudonocardiales</taxon>
        <taxon>Pseudonocardiaceae</taxon>
        <taxon>Saccharothrix</taxon>
    </lineage>
</organism>
<sequence>MADEQVELIRDPKTLRALAHPLRWKLLDVLATYGPSTATRCAELLSESVASCSYHLNMLAQYGFVAEVPGKGRQKPWRLVRREQSWSSIGMDDEAALAAEAAGDAFLEKEFASIRERFRIKDREPLEWREQMGTFATTEFLTAEEAAELHARMAELFKPYADRHENEVARPEGARPVRYFLATTVAPRRD</sequence>
<dbReference type="EMBL" id="VFPP01000001">
    <property type="protein sequence ID" value="TQM80597.1"/>
    <property type="molecule type" value="Genomic_DNA"/>
</dbReference>
<dbReference type="RefSeq" id="WP_141978672.1">
    <property type="nucleotide sequence ID" value="NZ_VFPP01000001.1"/>
</dbReference>
<evidence type="ECO:0000313" key="3">
    <source>
        <dbReference type="Proteomes" id="UP000316628"/>
    </source>
</evidence>
<name>A0A543JCL3_9PSEU</name>
<dbReference type="Proteomes" id="UP000316628">
    <property type="component" value="Unassembled WGS sequence"/>
</dbReference>
<dbReference type="CDD" id="cd00090">
    <property type="entry name" value="HTH_ARSR"/>
    <property type="match status" value="1"/>
</dbReference>
<dbReference type="InterPro" id="IPR011991">
    <property type="entry name" value="ArsR-like_HTH"/>
</dbReference>
<feature type="domain" description="HTH arsR-type" evidence="1">
    <location>
        <begin position="13"/>
        <end position="134"/>
    </location>
</feature>
<dbReference type="InterPro" id="IPR001845">
    <property type="entry name" value="HTH_ArsR_DNA-bd_dom"/>
</dbReference>
<dbReference type="InterPro" id="IPR036390">
    <property type="entry name" value="WH_DNA-bd_sf"/>
</dbReference>
<comment type="caution">
    <text evidence="2">The sequence shown here is derived from an EMBL/GenBank/DDBJ whole genome shotgun (WGS) entry which is preliminary data.</text>
</comment>
<dbReference type="SUPFAM" id="SSF46785">
    <property type="entry name" value="Winged helix' DNA-binding domain"/>
    <property type="match status" value="1"/>
</dbReference>